<dbReference type="EMBL" id="LAZR01005168">
    <property type="protein sequence ID" value="KKN02261.1"/>
    <property type="molecule type" value="Genomic_DNA"/>
</dbReference>
<dbReference type="InterPro" id="IPR036614">
    <property type="entry name" value="RusA-like_sf"/>
</dbReference>
<dbReference type="GO" id="GO:0006281">
    <property type="term" value="P:DNA repair"/>
    <property type="evidence" value="ECO:0007669"/>
    <property type="project" value="InterPro"/>
</dbReference>
<dbReference type="AlphaFoldDB" id="A0A0F9PML4"/>
<comment type="caution">
    <text evidence="1">The sequence shown here is derived from an EMBL/GenBank/DDBJ whole genome shotgun (WGS) entry which is preliminary data.</text>
</comment>
<dbReference type="Pfam" id="PF05866">
    <property type="entry name" value="RusA"/>
    <property type="match status" value="1"/>
</dbReference>
<evidence type="ECO:0000313" key="1">
    <source>
        <dbReference type="EMBL" id="KKN02261.1"/>
    </source>
</evidence>
<dbReference type="SUPFAM" id="SSF103084">
    <property type="entry name" value="Holliday junction resolvase RusA"/>
    <property type="match status" value="1"/>
</dbReference>
<dbReference type="InterPro" id="IPR008822">
    <property type="entry name" value="Endonuclease_RusA-like"/>
</dbReference>
<dbReference type="GO" id="GO:0006310">
    <property type="term" value="P:DNA recombination"/>
    <property type="evidence" value="ECO:0007669"/>
    <property type="project" value="InterPro"/>
</dbReference>
<dbReference type="GO" id="GO:0000287">
    <property type="term" value="F:magnesium ion binding"/>
    <property type="evidence" value="ECO:0007669"/>
    <property type="project" value="InterPro"/>
</dbReference>
<dbReference type="Gene3D" id="3.30.1330.70">
    <property type="entry name" value="Holliday junction resolvase RusA"/>
    <property type="match status" value="1"/>
</dbReference>
<gene>
    <name evidence="1" type="ORF">LCGC14_1119390</name>
</gene>
<organism evidence="1">
    <name type="scientific">marine sediment metagenome</name>
    <dbReference type="NCBI Taxonomy" id="412755"/>
    <lineage>
        <taxon>unclassified sequences</taxon>
        <taxon>metagenomes</taxon>
        <taxon>ecological metagenomes</taxon>
    </lineage>
</organism>
<proteinExistence type="predicted"/>
<accession>A0A0F9PML4</accession>
<reference evidence="1" key="1">
    <citation type="journal article" date="2015" name="Nature">
        <title>Complex archaea that bridge the gap between prokaryotes and eukaryotes.</title>
        <authorList>
            <person name="Spang A."/>
            <person name="Saw J.H."/>
            <person name="Jorgensen S.L."/>
            <person name="Zaremba-Niedzwiedzka K."/>
            <person name="Martijn J."/>
            <person name="Lind A.E."/>
            <person name="van Eijk R."/>
            <person name="Schleper C."/>
            <person name="Guy L."/>
            <person name="Ettema T.J."/>
        </authorList>
    </citation>
    <scope>NUCLEOTIDE SEQUENCE</scope>
</reference>
<protein>
    <submittedName>
        <fullName evidence="1">Uncharacterized protein</fullName>
    </submittedName>
</protein>
<sequence>MKINIDYEPTAKGSARTRLVNGRVLTYYNWKTTEALEAIRALITDMHLKPFPKHTPIRMEVTFWRTKSRWLKKKELLPFRKPDNSNFIKLIEDCISGIIIQDDAAITTIIAKKRWSPNNHGYIQVKLEEDKL</sequence>
<name>A0A0F9PML4_9ZZZZ</name>